<sequence>MFSATEMVEAASRNHILPHLIHLDIQPSTSRPIDNQSLDYLDRWATGLLNIISLAPNLKSMKILVEPISGVACSIESLDDIHLRNRAYAIVSNFYIALTKIDRRIAIELDDADLLWNRGKGVEKVLQEFVSCCADRIVGLDLCPYHDETQDWLDNCPNLKKLTIGPWFPAFGPHHPQLRLPQGLLEFTSHRGFSTPSRMLKKLYVSDYLSEDDWISVLALRGLVELTVVLVKTVTDAIVQPRIDPTTKVECINLKKVIIVSSDPERLPGPLGLLDILLASCPSILNLKVGILGTQDELGLLPVCCGSLQTLGISLRLGTIRWVHVEQYLLGLESLQALYICVGNEVVTLDMLKSWAKSKLLQLGLEYKIELHYNDQSLRERYHLKTMATLFEPACWPFIERCIKITEYGIQGFHSGMSNSLTVDLKLLRSLLNNASIGFKSRNTAIARCIQYFVRRRANS</sequence>
<evidence type="ECO:0000313" key="1">
    <source>
        <dbReference type="EMBL" id="OLL24761.1"/>
    </source>
</evidence>
<reference evidence="1 2" key="1">
    <citation type="submission" date="2016-04" db="EMBL/GenBank/DDBJ databases">
        <title>Evolutionary innovation and constraint leading to complex multicellularity in the Ascomycota.</title>
        <authorList>
            <person name="Cisse O."/>
            <person name="Nguyen A."/>
            <person name="Hewitt D.A."/>
            <person name="Jedd G."/>
            <person name="Stajich J.E."/>
        </authorList>
    </citation>
    <scope>NUCLEOTIDE SEQUENCE [LARGE SCALE GENOMIC DNA]</scope>
    <source>
        <strain evidence="1 2">DAH-3</strain>
    </source>
</reference>
<evidence type="ECO:0000313" key="2">
    <source>
        <dbReference type="Proteomes" id="UP000186594"/>
    </source>
</evidence>
<protein>
    <submittedName>
        <fullName evidence="1">Uncharacterized protein</fullName>
    </submittedName>
</protein>
<name>A0A1U7LQG4_NEOID</name>
<comment type="caution">
    <text evidence="1">The sequence shown here is derived from an EMBL/GenBank/DDBJ whole genome shotgun (WGS) entry which is preliminary data.</text>
</comment>
<organism evidence="1 2">
    <name type="scientific">Neolecta irregularis (strain DAH-3)</name>
    <dbReference type="NCBI Taxonomy" id="1198029"/>
    <lineage>
        <taxon>Eukaryota</taxon>
        <taxon>Fungi</taxon>
        <taxon>Dikarya</taxon>
        <taxon>Ascomycota</taxon>
        <taxon>Taphrinomycotina</taxon>
        <taxon>Neolectales</taxon>
        <taxon>Neolectaceae</taxon>
        <taxon>Neolecta</taxon>
    </lineage>
</organism>
<keyword evidence="2" id="KW-1185">Reference proteome</keyword>
<dbReference type="Proteomes" id="UP000186594">
    <property type="component" value="Unassembled WGS sequence"/>
</dbReference>
<accession>A0A1U7LQG4</accession>
<dbReference type="EMBL" id="LXFE01000640">
    <property type="protein sequence ID" value="OLL24761.1"/>
    <property type="molecule type" value="Genomic_DNA"/>
</dbReference>
<proteinExistence type="predicted"/>
<gene>
    <name evidence="1" type="ORF">NEOLI_004517</name>
</gene>
<dbReference type="AlphaFoldDB" id="A0A1U7LQG4"/>